<dbReference type="Proteomes" id="UP000032900">
    <property type="component" value="Unassembled WGS sequence"/>
</dbReference>
<protein>
    <recommendedName>
        <fullName evidence="3">Type IX secretion system membrane protein PorP/SprF</fullName>
    </recommendedName>
</protein>
<evidence type="ECO:0000313" key="1">
    <source>
        <dbReference type="EMBL" id="GAO31707.1"/>
    </source>
</evidence>
<accession>A0A0E9M1M3</accession>
<name>A0A0E9M1M3_9BACT</name>
<sequence>MKYKKQHTNNRGWISYLMAIWLGCLSLLVSAQQNPVFTQYTNSPLWMNPAYAGSRNALAIDFTTRQQWIGVEGAPMTYYMGAHTPINDTKMSVGASLMSDIAGPVIANHFSLSYAYLLRINHNHLLSAGLNAGLNNHWVTLNKLDLNDPTDPNFQNNIENGMTPTFGTGFVLYSPLYYLSFSMPSILPANMSYPGESQLAYRRTTPYFLSAGFNVSVARDHFVRLSGIARIEEAYENSYDMSALYNYNGYFSAGASYRLNQSAALILGVQINENVGLTYSYDFPVSSQPLNLVNFQELTLSIDLFQYFVPNLDREFRSKKAATDDGKTRSIRYF</sequence>
<dbReference type="AlphaFoldDB" id="A0A0E9M1M3"/>
<evidence type="ECO:0008006" key="3">
    <source>
        <dbReference type="Google" id="ProtNLM"/>
    </source>
</evidence>
<dbReference type="EMBL" id="BAZW01000058">
    <property type="protein sequence ID" value="GAO31707.1"/>
    <property type="molecule type" value="Genomic_DNA"/>
</dbReference>
<dbReference type="Pfam" id="PF11751">
    <property type="entry name" value="PorP_SprF"/>
    <property type="match status" value="1"/>
</dbReference>
<dbReference type="OrthoDB" id="1114455at2"/>
<dbReference type="PROSITE" id="PS51257">
    <property type="entry name" value="PROKAR_LIPOPROTEIN"/>
    <property type="match status" value="1"/>
</dbReference>
<dbReference type="RefSeq" id="WP_062127980.1">
    <property type="nucleotide sequence ID" value="NZ_BAZW01000058.1"/>
</dbReference>
<dbReference type="NCBIfam" id="TIGR03519">
    <property type="entry name" value="T9SS_PorP_fam"/>
    <property type="match status" value="1"/>
</dbReference>
<reference evidence="1 2" key="1">
    <citation type="journal article" date="2015" name="Microbes Environ.">
        <title>Distribution and evolution of nitrogen fixation genes in the phylum bacteroidetes.</title>
        <authorList>
            <person name="Inoue J."/>
            <person name="Oshima K."/>
            <person name="Suda W."/>
            <person name="Sakamoto M."/>
            <person name="Iino T."/>
            <person name="Noda S."/>
            <person name="Hongoh Y."/>
            <person name="Hattori M."/>
            <person name="Ohkuma M."/>
        </authorList>
    </citation>
    <scope>NUCLEOTIDE SEQUENCE [LARGE SCALE GENOMIC DNA]</scope>
    <source>
        <strain evidence="1">JCM 15548</strain>
    </source>
</reference>
<keyword evidence="2" id="KW-1185">Reference proteome</keyword>
<dbReference type="STRING" id="1236989.JCM15548_14097"/>
<gene>
    <name evidence="1" type="ORF">JCM15548_14097</name>
</gene>
<proteinExistence type="predicted"/>
<organism evidence="1 2">
    <name type="scientific">Geofilum rubicundum JCM 15548</name>
    <dbReference type="NCBI Taxonomy" id="1236989"/>
    <lineage>
        <taxon>Bacteria</taxon>
        <taxon>Pseudomonadati</taxon>
        <taxon>Bacteroidota</taxon>
        <taxon>Bacteroidia</taxon>
        <taxon>Marinilabiliales</taxon>
        <taxon>Marinilabiliaceae</taxon>
        <taxon>Geofilum</taxon>
    </lineage>
</organism>
<evidence type="ECO:0000313" key="2">
    <source>
        <dbReference type="Proteomes" id="UP000032900"/>
    </source>
</evidence>
<dbReference type="InterPro" id="IPR019861">
    <property type="entry name" value="PorP/SprF_Bacteroidetes"/>
</dbReference>
<comment type="caution">
    <text evidence="1">The sequence shown here is derived from an EMBL/GenBank/DDBJ whole genome shotgun (WGS) entry which is preliminary data.</text>
</comment>